<evidence type="ECO:0000256" key="1">
    <source>
        <dbReference type="ARBA" id="ARBA00007301"/>
    </source>
</evidence>
<evidence type="ECO:0000259" key="2">
    <source>
        <dbReference type="Pfam" id="PF10590"/>
    </source>
</evidence>
<organism evidence="3 4">
    <name type="scientific">Pseudochrobactrum kiredjianiae</name>
    <dbReference type="NCBI Taxonomy" id="386305"/>
    <lineage>
        <taxon>Bacteria</taxon>
        <taxon>Pseudomonadati</taxon>
        <taxon>Pseudomonadota</taxon>
        <taxon>Alphaproteobacteria</taxon>
        <taxon>Hyphomicrobiales</taxon>
        <taxon>Brucellaceae</taxon>
        <taxon>Pseudochrobactrum</taxon>
    </lineage>
</organism>
<sequence length="61" mass="7199">MHEAELFLINNPRHVSEVWQVYAVNPDRVEFLQGAADRAHKRPCYDATVNPLLWKTVRLWP</sequence>
<dbReference type="Pfam" id="PF10590">
    <property type="entry name" value="PNP_phzG_C"/>
    <property type="match status" value="1"/>
</dbReference>
<dbReference type="Proteomes" id="UP001597263">
    <property type="component" value="Unassembled WGS sequence"/>
</dbReference>
<gene>
    <name evidence="3" type="ORF">ACFQ35_04280</name>
</gene>
<keyword evidence="4" id="KW-1185">Reference proteome</keyword>
<accession>A0ABW3V099</accession>
<reference evidence="4" key="1">
    <citation type="journal article" date="2019" name="Int. J. Syst. Evol. Microbiol.">
        <title>The Global Catalogue of Microorganisms (GCM) 10K type strain sequencing project: providing services to taxonomists for standard genome sequencing and annotation.</title>
        <authorList>
            <consortium name="The Broad Institute Genomics Platform"/>
            <consortium name="The Broad Institute Genome Sequencing Center for Infectious Disease"/>
            <person name="Wu L."/>
            <person name="Ma J."/>
        </authorList>
    </citation>
    <scope>NUCLEOTIDE SEQUENCE [LARGE SCALE GENOMIC DNA]</scope>
    <source>
        <strain evidence="4">CCUG 49584</strain>
    </source>
</reference>
<evidence type="ECO:0000313" key="3">
    <source>
        <dbReference type="EMBL" id="MFD1226378.1"/>
    </source>
</evidence>
<dbReference type="InterPro" id="IPR012349">
    <property type="entry name" value="Split_barrel_FMN-bd"/>
</dbReference>
<comment type="caution">
    <text evidence="3">The sequence shown here is derived from an EMBL/GenBank/DDBJ whole genome shotgun (WGS) entry which is preliminary data.</text>
</comment>
<dbReference type="Gene3D" id="2.30.110.10">
    <property type="entry name" value="Electron Transport, Fmn-binding Protein, Chain A"/>
    <property type="match status" value="1"/>
</dbReference>
<dbReference type="InterPro" id="IPR019576">
    <property type="entry name" value="Pyridoxamine_oxidase_dimer_C"/>
</dbReference>
<proteinExistence type="inferred from homology"/>
<name>A0ABW3V099_9HYPH</name>
<comment type="similarity">
    <text evidence="1">Belongs to the pyridoxamine 5'-phosphate oxidase family.</text>
</comment>
<evidence type="ECO:0000313" key="4">
    <source>
        <dbReference type="Proteomes" id="UP001597263"/>
    </source>
</evidence>
<protein>
    <submittedName>
        <fullName evidence="3">Pyridoxine 5'-phosphate oxidase C-terminal domain-containing protein</fullName>
    </submittedName>
</protein>
<dbReference type="SUPFAM" id="SSF50475">
    <property type="entry name" value="FMN-binding split barrel"/>
    <property type="match status" value="1"/>
</dbReference>
<dbReference type="EMBL" id="JBHTMA010000025">
    <property type="protein sequence ID" value="MFD1226378.1"/>
    <property type="molecule type" value="Genomic_DNA"/>
</dbReference>
<feature type="domain" description="Pyridoxine 5'-phosphate oxidase dimerisation C-terminal" evidence="2">
    <location>
        <begin position="19"/>
        <end position="61"/>
    </location>
</feature>
<dbReference type="RefSeq" id="WP_353074549.1">
    <property type="nucleotide sequence ID" value="NZ_JAUCBM010000014.1"/>
</dbReference>